<evidence type="ECO:0000256" key="1">
    <source>
        <dbReference type="SAM" id="SignalP"/>
    </source>
</evidence>
<reference evidence="2" key="1">
    <citation type="journal article" date="2014" name="Int. J. Syst. Evol. Microbiol.">
        <title>Complete genome sequence of Corynebacterium casei LMG S-19264T (=DSM 44701T), isolated from a smear-ripened cheese.</title>
        <authorList>
            <consortium name="US DOE Joint Genome Institute (JGI-PGF)"/>
            <person name="Walter F."/>
            <person name="Albersmeier A."/>
            <person name="Kalinowski J."/>
            <person name="Ruckert C."/>
        </authorList>
    </citation>
    <scope>NUCLEOTIDE SEQUENCE</scope>
    <source>
        <strain evidence="2">JCM 19831</strain>
    </source>
</reference>
<dbReference type="EMBL" id="BMPI01000012">
    <property type="protein sequence ID" value="GGM27282.1"/>
    <property type="molecule type" value="Genomic_DNA"/>
</dbReference>
<comment type="caution">
    <text evidence="2">The sequence shown here is derived from an EMBL/GenBank/DDBJ whole genome shotgun (WGS) entry which is preliminary data.</text>
</comment>
<evidence type="ECO:0000313" key="3">
    <source>
        <dbReference type="Proteomes" id="UP000642070"/>
    </source>
</evidence>
<accession>A0A917WTR6</accession>
<keyword evidence="1" id="KW-0732">Signal</keyword>
<evidence type="ECO:0000313" key="2">
    <source>
        <dbReference type="EMBL" id="GGM27282.1"/>
    </source>
</evidence>
<dbReference type="InterPro" id="IPR012338">
    <property type="entry name" value="Beta-lactam/transpept-like"/>
</dbReference>
<feature type="signal peptide" evidence="1">
    <location>
        <begin position="1"/>
        <end position="20"/>
    </location>
</feature>
<organism evidence="2 3">
    <name type="scientific">Dactylosporangium sucinum</name>
    <dbReference type="NCBI Taxonomy" id="1424081"/>
    <lineage>
        <taxon>Bacteria</taxon>
        <taxon>Bacillati</taxon>
        <taxon>Actinomycetota</taxon>
        <taxon>Actinomycetes</taxon>
        <taxon>Micromonosporales</taxon>
        <taxon>Micromonosporaceae</taxon>
        <taxon>Dactylosporangium</taxon>
    </lineage>
</organism>
<feature type="chain" id="PRO_5037413213" description="Lipoprotein" evidence="1">
    <location>
        <begin position="21"/>
        <end position="372"/>
    </location>
</feature>
<keyword evidence="3" id="KW-1185">Reference proteome</keyword>
<evidence type="ECO:0008006" key="4">
    <source>
        <dbReference type="Google" id="ProtNLM"/>
    </source>
</evidence>
<reference evidence="2" key="2">
    <citation type="submission" date="2020-09" db="EMBL/GenBank/DDBJ databases">
        <authorList>
            <person name="Sun Q."/>
            <person name="Ohkuma M."/>
        </authorList>
    </citation>
    <scope>NUCLEOTIDE SEQUENCE</scope>
    <source>
        <strain evidence="2">JCM 19831</strain>
    </source>
</reference>
<dbReference type="AlphaFoldDB" id="A0A917WTR6"/>
<dbReference type="SUPFAM" id="SSF56601">
    <property type="entry name" value="beta-lactamase/transpeptidase-like"/>
    <property type="match status" value="1"/>
</dbReference>
<dbReference type="Proteomes" id="UP000642070">
    <property type="component" value="Unassembled WGS sequence"/>
</dbReference>
<gene>
    <name evidence="2" type="ORF">GCM10007977_030590</name>
</gene>
<proteinExistence type="predicted"/>
<sequence length="372" mass="40539">MVAATVVALSSASIVPPAWAADRQPPTGMVAGIAVYDRITERFLYRSDAAKQFRSASLVKLLIALDHAWELGPDYVIPADDRAKLELMLRSSDDAAASEFWARNGRGLIVERMVARLGLRHTTPPPPDHSGWGSTGLSAEDVVRIYRYILDAAPAPVRNLMMRNLHESTRCGTDGFDQSFGIRSAFTTRSAVKQGWVNFGDSPRHPCTSEAAVGARRAATNEPEPIDYGSVALHTTGTVGRHDRTIVVVLSTHRPGTSYAQAGFALTNLTRSLPVPGAVPAPRLPRPEPGLWFGTWSSEVPVRAAATNSSTQVGTVPSRQEVRVSCQIQGEEVVRGNTRNDWWTYLPDLGGYMSNIFFEYPDNRLADVPVCT</sequence>
<name>A0A917WTR6_9ACTN</name>
<protein>
    <recommendedName>
        <fullName evidence="4">Lipoprotein</fullName>
    </recommendedName>
</protein>
<dbReference type="Gene3D" id="3.40.710.10">
    <property type="entry name" value="DD-peptidase/beta-lactamase superfamily"/>
    <property type="match status" value="1"/>
</dbReference>
<dbReference type="RefSeq" id="WP_229835053.1">
    <property type="nucleotide sequence ID" value="NZ_BMPI01000012.1"/>
</dbReference>